<dbReference type="EMBL" id="JBHLTP010000013">
    <property type="protein sequence ID" value="MFC0525460.1"/>
    <property type="molecule type" value="Genomic_DNA"/>
</dbReference>
<keyword evidence="1" id="KW-0732">Signal</keyword>
<dbReference type="Proteomes" id="UP001589836">
    <property type="component" value="Unassembled WGS sequence"/>
</dbReference>
<evidence type="ECO:0000256" key="1">
    <source>
        <dbReference type="SAM" id="SignalP"/>
    </source>
</evidence>
<dbReference type="PROSITE" id="PS51257">
    <property type="entry name" value="PROKAR_LIPOPROTEIN"/>
    <property type="match status" value="1"/>
</dbReference>
<proteinExistence type="predicted"/>
<dbReference type="Pfam" id="PF13115">
    <property type="entry name" value="YtkA"/>
    <property type="match status" value="1"/>
</dbReference>
<accession>A0ABV6LSR7</accession>
<comment type="caution">
    <text evidence="3">The sequence shown here is derived from an EMBL/GenBank/DDBJ whole genome shotgun (WGS) entry which is preliminary data.</text>
</comment>
<organism evidence="3 4">
    <name type="scientific">Pontibacillus salicampi</name>
    <dbReference type="NCBI Taxonomy" id="1449801"/>
    <lineage>
        <taxon>Bacteria</taxon>
        <taxon>Bacillati</taxon>
        <taxon>Bacillota</taxon>
        <taxon>Bacilli</taxon>
        <taxon>Bacillales</taxon>
        <taxon>Bacillaceae</taxon>
        <taxon>Pontibacillus</taxon>
    </lineage>
</organism>
<feature type="signal peptide" evidence="1">
    <location>
        <begin position="1"/>
        <end position="26"/>
    </location>
</feature>
<keyword evidence="4" id="KW-1185">Reference proteome</keyword>
<feature type="domain" description="YtkA-like" evidence="2">
    <location>
        <begin position="33"/>
        <end position="114"/>
    </location>
</feature>
<protein>
    <submittedName>
        <fullName evidence="3">FixH family protein</fullName>
    </submittedName>
</protein>
<sequence length="156" mass="17478">MSNKIPVISFLFLCLLLSACSLNENAVDLYEQQDPLIPDITLPATFSDNTEEEIKVTLTQNGSIIKEVDTVEIEIWKQDGTYHSGVKKAQLGSLGQYSVKAPFDKDGLYVVQIKASVEDKMIMPEQQIIVGELSKSDREYLQQQAPKPMQSHEGHH</sequence>
<evidence type="ECO:0000259" key="2">
    <source>
        <dbReference type="Pfam" id="PF13115"/>
    </source>
</evidence>
<dbReference type="InterPro" id="IPR032693">
    <property type="entry name" value="YtkA-like_dom"/>
</dbReference>
<evidence type="ECO:0000313" key="3">
    <source>
        <dbReference type="EMBL" id="MFC0525460.1"/>
    </source>
</evidence>
<name>A0ABV6LSR7_9BACI</name>
<reference evidence="3 4" key="1">
    <citation type="submission" date="2024-09" db="EMBL/GenBank/DDBJ databases">
        <authorList>
            <person name="Sun Q."/>
            <person name="Mori K."/>
        </authorList>
    </citation>
    <scope>NUCLEOTIDE SEQUENCE [LARGE SCALE GENOMIC DNA]</scope>
    <source>
        <strain evidence="3 4">NCAIM B.02529</strain>
    </source>
</reference>
<gene>
    <name evidence="3" type="ORF">ACFFGV_17895</name>
</gene>
<feature type="chain" id="PRO_5046319589" evidence="1">
    <location>
        <begin position="27"/>
        <end position="156"/>
    </location>
</feature>
<dbReference type="RefSeq" id="WP_377350759.1">
    <property type="nucleotide sequence ID" value="NZ_JBHLTP010000013.1"/>
</dbReference>
<evidence type="ECO:0000313" key="4">
    <source>
        <dbReference type="Proteomes" id="UP001589836"/>
    </source>
</evidence>